<comment type="caution">
    <text evidence="3">The sequence shown here is derived from an EMBL/GenBank/DDBJ whole genome shotgun (WGS) entry which is preliminary data.</text>
</comment>
<organism evidence="3 4">
    <name type="scientific">Plakobranchus ocellatus</name>
    <dbReference type="NCBI Taxonomy" id="259542"/>
    <lineage>
        <taxon>Eukaryota</taxon>
        <taxon>Metazoa</taxon>
        <taxon>Spiralia</taxon>
        <taxon>Lophotrochozoa</taxon>
        <taxon>Mollusca</taxon>
        <taxon>Gastropoda</taxon>
        <taxon>Heterobranchia</taxon>
        <taxon>Euthyneura</taxon>
        <taxon>Panpulmonata</taxon>
        <taxon>Sacoglossa</taxon>
        <taxon>Placobranchoidea</taxon>
        <taxon>Plakobranchidae</taxon>
        <taxon>Plakobranchus</taxon>
    </lineage>
</organism>
<keyword evidence="2" id="KW-0812">Transmembrane</keyword>
<keyword evidence="2" id="KW-1133">Transmembrane helix</keyword>
<dbReference type="GO" id="GO:0000175">
    <property type="term" value="F:3'-5'-RNA exonuclease activity"/>
    <property type="evidence" value="ECO:0007669"/>
    <property type="project" value="InterPro"/>
</dbReference>
<keyword evidence="4" id="KW-1185">Reference proteome</keyword>
<dbReference type="PANTHER" id="PTHR11046">
    <property type="entry name" value="OLIGORIBONUCLEASE, MITOCHONDRIAL"/>
    <property type="match status" value="1"/>
</dbReference>
<proteinExistence type="predicted"/>
<reference evidence="3 4" key="1">
    <citation type="journal article" date="2021" name="Elife">
        <title>Chloroplast acquisition without the gene transfer in kleptoplastic sea slugs, Plakobranchus ocellatus.</title>
        <authorList>
            <person name="Maeda T."/>
            <person name="Takahashi S."/>
            <person name="Yoshida T."/>
            <person name="Shimamura S."/>
            <person name="Takaki Y."/>
            <person name="Nagai Y."/>
            <person name="Toyoda A."/>
            <person name="Suzuki Y."/>
            <person name="Arimoto A."/>
            <person name="Ishii H."/>
            <person name="Satoh N."/>
            <person name="Nishiyama T."/>
            <person name="Hasebe M."/>
            <person name="Maruyama T."/>
            <person name="Minagawa J."/>
            <person name="Obokata J."/>
            <person name="Shigenobu S."/>
        </authorList>
    </citation>
    <scope>NUCLEOTIDE SEQUENCE [LARGE SCALE GENOMIC DNA]</scope>
</reference>
<feature type="transmembrane region" description="Helical" evidence="2">
    <location>
        <begin position="115"/>
        <end position="137"/>
    </location>
</feature>
<evidence type="ECO:0000256" key="2">
    <source>
        <dbReference type="SAM" id="Phobius"/>
    </source>
</evidence>
<dbReference type="PANTHER" id="PTHR11046:SF15">
    <property type="entry name" value="RIBOFLAVIN TRANSPORTER 1 ISOFORM X1"/>
    <property type="match status" value="1"/>
</dbReference>
<dbReference type="Proteomes" id="UP000735302">
    <property type="component" value="Unassembled WGS sequence"/>
</dbReference>
<keyword evidence="3" id="KW-0675">Receptor</keyword>
<keyword evidence="1" id="KW-0540">Nuclease</keyword>
<gene>
    <name evidence="3" type="ORF">PoB_003289300</name>
</gene>
<keyword evidence="2" id="KW-0472">Membrane</keyword>
<accession>A0AAV4AIM3</accession>
<sequence length="211" mass="23470">MERKLGRDNHSKISRFLSSTETATSRFILTACAVLGPRGDQTSGCRVEWLAFCEEQDIPVKLPSFRSNRFNCYFEAAAKLLQNINAGKMFLDGGFLAHENLLIDSVRGDAADDTLMTLVSALSVLFIHFTGPFWALIKSSFSLKLFSACVQELERSLADLLQDPSPIFQPTFCTPISEKFPVDGALKDAVCLFIQNLSQANREYFINALKA</sequence>
<dbReference type="EMBL" id="BLXT01003772">
    <property type="protein sequence ID" value="GFO06388.1"/>
    <property type="molecule type" value="Genomic_DNA"/>
</dbReference>
<protein>
    <submittedName>
        <fullName evidence="3">Metabotropic glutamate receptor 4-like</fullName>
    </submittedName>
</protein>
<evidence type="ECO:0000256" key="1">
    <source>
        <dbReference type="ARBA" id="ARBA00022722"/>
    </source>
</evidence>
<dbReference type="InterPro" id="IPR022894">
    <property type="entry name" value="Oligoribonuclease"/>
</dbReference>
<keyword evidence="1" id="KW-0378">Hydrolase</keyword>
<evidence type="ECO:0000313" key="4">
    <source>
        <dbReference type="Proteomes" id="UP000735302"/>
    </source>
</evidence>
<dbReference type="AlphaFoldDB" id="A0AAV4AIM3"/>
<name>A0AAV4AIM3_9GAST</name>
<evidence type="ECO:0000313" key="3">
    <source>
        <dbReference type="EMBL" id="GFO06388.1"/>
    </source>
</evidence>